<name>V8NK43_OPHHA</name>
<evidence type="ECO:0000313" key="2">
    <source>
        <dbReference type="Proteomes" id="UP000018936"/>
    </source>
</evidence>
<protein>
    <submittedName>
        <fullName evidence="1">Uncharacterized protein</fullName>
    </submittedName>
</protein>
<dbReference type="EMBL" id="AZIM01003309">
    <property type="protein sequence ID" value="ETE62351.1"/>
    <property type="molecule type" value="Genomic_DNA"/>
</dbReference>
<gene>
    <name evidence="1" type="ORF">L345_11901</name>
</gene>
<comment type="caution">
    <text evidence="1">The sequence shown here is derived from an EMBL/GenBank/DDBJ whole genome shotgun (WGS) entry which is preliminary data.</text>
</comment>
<organism evidence="1 2">
    <name type="scientific">Ophiophagus hannah</name>
    <name type="common">King cobra</name>
    <name type="synonym">Naja hannah</name>
    <dbReference type="NCBI Taxonomy" id="8665"/>
    <lineage>
        <taxon>Eukaryota</taxon>
        <taxon>Metazoa</taxon>
        <taxon>Chordata</taxon>
        <taxon>Craniata</taxon>
        <taxon>Vertebrata</taxon>
        <taxon>Euteleostomi</taxon>
        <taxon>Lepidosauria</taxon>
        <taxon>Squamata</taxon>
        <taxon>Bifurcata</taxon>
        <taxon>Unidentata</taxon>
        <taxon>Episquamata</taxon>
        <taxon>Toxicofera</taxon>
        <taxon>Serpentes</taxon>
        <taxon>Colubroidea</taxon>
        <taxon>Elapidae</taxon>
        <taxon>Elapinae</taxon>
        <taxon>Ophiophagus</taxon>
    </lineage>
</organism>
<dbReference type="AlphaFoldDB" id="V8NK43"/>
<reference evidence="1 2" key="1">
    <citation type="journal article" date="2013" name="Proc. Natl. Acad. Sci. U.S.A.">
        <title>The king cobra genome reveals dynamic gene evolution and adaptation in the snake venom system.</title>
        <authorList>
            <person name="Vonk F.J."/>
            <person name="Casewell N.R."/>
            <person name="Henkel C.V."/>
            <person name="Heimberg A.M."/>
            <person name="Jansen H.J."/>
            <person name="McCleary R.J."/>
            <person name="Kerkkamp H.M."/>
            <person name="Vos R.A."/>
            <person name="Guerreiro I."/>
            <person name="Calvete J.J."/>
            <person name="Wuster W."/>
            <person name="Woods A.E."/>
            <person name="Logan J.M."/>
            <person name="Harrison R.A."/>
            <person name="Castoe T.A."/>
            <person name="de Koning A.P."/>
            <person name="Pollock D.D."/>
            <person name="Yandell M."/>
            <person name="Calderon D."/>
            <person name="Renjifo C."/>
            <person name="Currier R.B."/>
            <person name="Salgado D."/>
            <person name="Pla D."/>
            <person name="Sanz L."/>
            <person name="Hyder A.S."/>
            <person name="Ribeiro J.M."/>
            <person name="Arntzen J.W."/>
            <person name="van den Thillart G.E."/>
            <person name="Boetzer M."/>
            <person name="Pirovano W."/>
            <person name="Dirks R.P."/>
            <person name="Spaink H.P."/>
            <person name="Duboule D."/>
            <person name="McGlinn E."/>
            <person name="Kini R.M."/>
            <person name="Richardson M.K."/>
        </authorList>
    </citation>
    <scope>NUCLEOTIDE SEQUENCE</scope>
    <source>
        <tissue evidence="1">Blood</tissue>
    </source>
</reference>
<feature type="non-terminal residue" evidence="1">
    <location>
        <position position="1"/>
    </location>
</feature>
<accession>V8NK43</accession>
<proteinExistence type="predicted"/>
<evidence type="ECO:0000313" key="1">
    <source>
        <dbReference type="EMBL" id="ETE62351.1"/>
    </source>
</evidence>
<keyword evidence="2" id="KW-1185">Reference proteome</keyword>
<sequence length="275" mass="30272">MRERAFSHFTDNWGGAPDLGGKMAAMNRCNCGGIPGEDARPTCGWGLWGGSLSSFCQPSGVMPPSPLEETSPNLLPVEGARPIIPGHASLRVDKPLRHSLPFFFFFKDGHWDLHYDHWQLTRVYDSPWGGAVSLDPHPLLPPSVNQSQRGSRVHLTTVLPTRDRFYDCFCFCWGGSNSLFSCVSSFQRSVGKPLAAMSLSPTMLPCKKRKTTRMDSFSEAEALPMEASPSGGINQLGNHKEIDPPLAEGEESITLYLWTGLCLSPLILHKISPFL</sequence>
<dbReference type="Proteomes" id="UP000018936">
    <property type="component" value="Unassembled WGS sequence"/>
</dbReference>